<dbReference type="HOGENOM" id="CLU_2578960_0_0_1"/>
<keyword evidence="2" id="KW-1185">Reference proteome</keyword>
<reference evidence="1" key="2">
    <citation type="submission" date="2015-06" db="UniProtKB">
        <authorList>
            <consortium name="EnsemblProtists"/>
        </authorList>
    </citation>
    <scope>IDENTIFICATION</scope>
    <source>
        <strain evidence="1">Emoy2</strain>
    </source>
</reference>
<dbReference type="VEuPathDB" id="FungiDB:HpaG812151"/>
<dbReference type="Proteomes" id="UP000011713">
    <property type="component" value="Unassembled WGS sequence"/>
</dbReference>
<sequence>MVRSNVVVVTHHVASIETFTTEKTQLLQRTMEESDCYEYTQSKVIDERSLLKQVKEAADGASSIRNCQMKLLTRHHEFRSS</sequence>
<reference evidence="2" key="1">
    <citation type="journal article" date="2010" name="Science">
        <title>Signatures of adaptation to obligate biotrophy in the Hyaloperonospora arabidopsidis genome.</title>
        <authorList>
            <person name="Baxter L."/>
            <person name="Tripathy S."/>
            <person name="Ishaque N."/>
            <person name="Boot N."/>
            <person name="Cabral A."/>
            <person name="Kemen E."/>
            <person name="Thines M."/>
            <person name="Ah-Fong A."/>
            <person name="Anderson R."/>
            <person name="Badejoko W."/>
            <person name="Bittner-Eddy P."/>
            <person name="Boore J.L."/>
            <person name="Chibucos M.C."/>
            <person name="Coates M."/>
            <person name="Dehal P."/>
            <person name="Delehaunty K."/>
            <person name="Dong S."/>
            <person name="Downton P."/>
            <person name="Dumas B."/>
            <person name="Fabro G."/>
            <person name="Fronick C."/>
            <person name="Fuerstenberg S.I."/>
            <person name="Fulton L."/>
            <person name="Gaulin E."/>
            <person name="Govers F."/>
            <person name="Hughes L."/>
            <person name="Humphray S."/>
            <person name="Jiang R.H."/>
            <person name="Judelson H."/>
            <person name="Kamoun S."/>
            <person name="Kyung K."/>
            <person name="Meijer H."/>
            <person name="Minx P."/>
            <person name="Morris P."/>
            <person name="Nelson J."/>
            <person name="Phuntumart V."/>
            <person name="Qutob D."/>
            <person name="Rehmany A."/>
            <person name="Rougon-Cardoso A."/>
            <person name="Ryden P."/>
            <person name="Torto-Alalibo T."/>
            <person name="Studholme D."/>
            <person name="Wang Y."/>
            <person name="Win J."/>
            <person name="Wood J."/>
            <person name="Clifton S.W."/>
            <person name="Rogers J."/>
            <person name="Van den Ackerveken G."/>
            <person name="Jones J.D."/>
            <person name="McDowell J.M."/>
            <person name="Beynon J."/>
            <person name="Tyler B.M."/>
        </authorList>
    </citation>
    <scope>NUCLEOTIDE SEQUENCE [LARGE SCALE GENOMIC DNA]</scope>
    <source>
        <strain evidence="2">Emoy2</strain>
    </source>
</reference>
<name>M4BZX6_HYAAE</name>
<dbReference type="AlphaFoldDB" id="M4BZX6"/>
<dbReference type="EnsemblProtists" id="HpaT812151">
    <property type="protein sequence ID" value="HpaP812151"/>
    <property type="gene ID" value="HpaG812151"/>
</dbReference>
<organism evidence="1 2">
    <name type="scientific">Hyaloperonospora arabidopsidis (strain Emoy2)</name>
    <name type="common">Downy mildew agent</name>
    <name type="synonym">Peronospora arabidopsidis</name>
    <dbReference type="NCBI Taxonomy" id="559515"/>
    <lineage>
        <taxon>Eukaryota</taxon>
        <taxon>Sar</taxon>
        <taxon>Stramenopiles</taxon>
        <taxon>Oomycota</taxon>
        <taxon>Peronosporomycetes</taxon>
        <taxon>Peronosporales</taxon>
        <taxon>Peronosporaceae</taxon>
        <taxon>Hyaloperonospora</taxon>
    </lineage>
</organism>
<proteinExistence type="predicted"/>
<evidence type="ECO:0000313" key="2">
    <source>
        <dbReference type="Proteomes" id="UP000011713"/>
    </source>
</evidence>
<dbReference type="InParanoid" id="M4BZX6"/>
<evidence type="ECO:0000313" key="1">
    <source>
        <dbReference type="EnsemblProtists" id="HpaP812151"/>
    </source>
</evidence>
<protein>
    <submittedName>
        <fullName evidence="1">Uncharacterized protein</fullName>
    </submittedName>
</protein>
<dbReference type="EMBL" id="JH598068">
    <property type="status" value="NOT_ANNOTATED_CDS"/>
    <property type="molecule type" value="Genomic_DNA"/>
</dbReference>
<accession>M4BZX6</accession>